<protein>
    <submittedName>
        <fullName evidence="2">Uncharacterized protein</fullName>
    </submittedName>
</protein>
<evidence type="ECO:0000313" key="2">
    <source>
        <dbReference type="EMBL" id="PAV87353.1"/>
    </source>
</evidence>
<feature type="non-terminal residue" evidence="2">
    <location>
        <position position="1"/>
    </location>
</feature>
<organism evidence="2 3">
    <name type="scientific">Diploscapter pachys</name>
    <dbReference type="NCBI Taxonomy" id="2018661"/>
    <lineage>
        <taxon>Eukaryota</taxon>
        <taxon>Metazoa</taxon>
        <taxon>Ecdysozoa</taxon>
        <taxon>Nematoda</taxon>
        <taxon>Chromadorea</taxon>
        <taxon>Rhabditida</taxon>
        <taxon>Rhabditina</taxon>
        <taxon>Rhabditomorpha</taxon>
        <taxon>Rhabditoidea</taxon>
        <taxon>Rhabditidae</taxon>
        <taxon>Diploscapter</taxon>
    </lineage>
</organism>
<comment type="caution">
    <text evidence="2">The sequence shown here is derived from an EMBL/GenBank/DDBJ whole genome shotgun (WGS) entry which is preliminary data.</text>
</comment>
<feature type="region of interest" description="Disordered" evidence="1">
    <location>
        <begin position="1"/>
        <end position="73"/>
    </location>
</feature>
<dbReference type="Proteomes" id="UP000218231">
    <property type="component" value="Unassembled WGS sequence"/>
</dbReference>
<feature type="compositionally biased region" description="Basic residues" evidence="1">
    <location>
        <begin position="46"/>
        <end position="57"/>
    </location>
</feature>
<dbReference type="EMBL" id="LIAE01006577">
    <property type="protein sequence ID" value="PAV87353.1"/>
    <property type="molecule type" value="Genomic_DNA"/>
</dbReference>
<keyword evidence="3" id="KW-1185">Reference proteome</keyword>
<feature type="compositionally biased region" description="Polar residues" evidence="1">
    <location>
        <begin position="1"/>
        <end position="18"/>
    </location>
</feature>
<gene>
    <name evidence="2" type="ORF">WR25_08097</name>
</gene>
<accession>A0A2A2LM88</accession>
<reference evidence="2 3" key="1">
    <citation type="journal article" date="2017" name="Curr. Biol.">
        <title>Genome architecture and evolution of a unichromosomal asexual nematode.</title>
        <authorList>
            <person name="Fradin H."/>
            <person name="Zegar C."/>
            <person name="Gutwein M."/>
            <person name="Lucas J."/>
            <person name="Kovtun M."/>
            <person name="Corcoran D."/>
            <person name="Baugh L.R."/>
            <person name="Kiontke K."/>
            <person name="Gunsalus K."/>
            <person name="Fitch D.H."/>
            <person name="Piano F."/>
        </authorList>
    </citation>
    <scope>NUCLEOTIDE SEQUENCE [LARGE SCALE GENOMIC DNA]</scope>
    <source>
        <strain evidence="2">PF1309</strain>
    </source>
</reference>
<dbReference type="OrthoDB" id="5840016at2759"/>
<name>A0A2A2LM88_9BILA</name>
<evidence type="ECO:0000256" key="1">
    <source>
        <dbReference type="SAM" id="MobiDB-lite"/>
    </source>
</evidence>
<dbReference type="AlphaFoldDB" id="A0A2A2LM88"/>
<proteinExistence type="predicted"/>
<sequence length="357" mass="41859">TSTTGYDNGAQQQEQPVNETEPPAQVQVQVQQPESSRRAAAQQPPKKFRLKKMKRTVRPNLPHDELTPSDLDELIDTNKDYQIDDWYETDNGSDSEDERNSVDIVAELVNNTAEDNHPAREYRQEPARRMNDHLLPDMDMPIEDGEEEIEQGDLFAESEPGFFDGRERFIGHDYHYYYHDEGRGFVREHHITEAVGRQFGEVQMEAPRAANEPIERYEDVGYERRHRRSGNERVHPNELYTAASRAIPLCDNMRERREIAEFGEAGYCQTNLNDELQQLRYLLRRPLSRKLENKIIDRHERVMLCHILKVAESDQEEALRLADRLISPSDEFFERRKRRFAFCPTKLAFFTNGFIFS</sequence>
<evidence type="ECO:0000313" key="3">
    <source>
        <dbReference type="Proteomes" id="UP000218231"/>
    </source>
</evidence>